<dbReference type="EMBL" id="BMNB01000037">
    <property type="protein sequence ID" value="GGM62444.1"/>
    <property type="molecule type" value="Genomic_DNA"/>
</dbReference>
<dbReference type="AlphaFoldDB" id="A0A917U6U5"/>
<name>A0A917U6U5_9ACTN</name>
<sequence>MGARPSQYTEQFRKDAVPFYYADGALDPVTTPKDSPSSGEAAAARR</sequence>
<reference evidence="2" key="2">
    <citation type="submission" date="2020-09" db="EMBL/GenBank/DDBJ databases">
        <authorList>
            <person name="Sun Q."/>
            <person name="Zhou Y."/>
        </authorList>
    </citation>
    <scope>NUCLEOTIDE SEQUENCE</scope>
    <source>
        <strain evidence="2">CGMCC 4.7312</strain>
    </source>
</reference>
<dbReference type="RefSeq" id="WP_189049384.1">
    <property type="nucleotide sequence ID" value="NZ_BMNB01000037.1"/>
</dbReference>
<keyword evidence="3" id="KW-1185">Reference proteome</keyword>
<evidence type="ECO:0000313" key="2">
    <source>
        <dbReference type="EMBL" id="GGM62444.1"/>
    </source>
</evidence>
<gene>
    <name evidence="2" type="ORF">GCM10011608_54500</name>
</gene>
<reference evidence="2" key="1">
    <citation type="journal article" date="2014" name="Int. J. Syst. Evol. Microbiol.">
        <title>Complete genome sequence of Corynebacterium casei LMG S-19264T (=DSM 44701T), isolated from a smear-ripened cheese.</title>
        <authorList>
            <consortium name="US DOE Joint Genome Institute (JGI-PGF)"/>
            <person name="Walter F."/>
            <person name="Albersmeier A."/>
            <person name="Kalinowski J."/>
            <person name="Ruckert C."/>
        </authorList>
    </citation>
    <scope>NUCLEOTIDE SEQUENCE</scope>
    <source>
        <strain evidence="2">CGMCC 4.7312</strain>
    </source>
</reference>
<feature type="region of interest" description="Disordered" evidence="1">
    <location>
        <begin position="24"/>
        <end position="46"/>
    </location>
</feature>
<proteinExistence type="predicted"/>
<comment type="caution">
    <text evidence="2">The sequence shown here is derived from an EMBL/GenBank/DDBJ whole genome shotgun (WGS) entry which is preliminary data.</text>
</comment>
<organism evidence="2 3">
    <name type="scientific">Micromonospora sonchi</name>
    <dbReference type="NCBI Taxonomy" id="1763543"/>
    <lineage>
        <taxon>Bacteria</taxon>
        <taxon>Bacillati</taxon>
        <taxon>Actinomycetota</taxon>
        <taxon>Actinomycetes</taxon>
        <taxon>Micromonosporales</taxon>
        <taxon>Micromonosporaceae</taxon>
        <taxon>Micromonospora</taxon>
    </lineage>
</organism>
<evidence type="ECO:0000256" key="1">
    <source>
        <dbReference type="SAM" id="MobiDB-lite"/>
    </source>
</evidence>
<protein>
    <submittedName>
        <fullName evidence="2">Uncharacterized protein</fullName>
    </submittedName>
</protein>
<dbReference type="Proteomes" id="UP000608890">
    <property type="component" value="Unassembled WGS sequence"/>
</dbReference>
<accession>A0A917U6U5</accession>
<evidence type="ECO:0000313" key="3">
    <source>
        <dbReference type="Proteomes" id="UP000608890"/>
    </source>
</evidence>